<dbReference type="SMART" id="SM00490">
    <property type="entry name" value="HELICc"/>
    <property type="match status" value="1"/>
</dbReference>
<dbReference type="InterPro" id="IPR041236">
    <property type="entry name" value="PriA_C"/>
</dbReference>
<keyword evidence="9" id="KW-0238">DNA-binding</keyword>
<dbReference type="NCBIfam" id="TIGR00595">
    <property type="entry name" value="priA"/>
    <property type="match status" value="1"/>
</dbReference>
<dbReference type="AlphaFoldDB" id="A0AAD7XME3"/>
<keyword evidence="8" id="KW-0067">ATP-binding</keyword>
<keyword evidence="4" id="KW-0547">Nucleotide-binding</keyword>
<evidence type="ECO:0000256" key="3">
    <source>
        <dbReference type="ARBA" id="ARBA00022723"/>
    </source>
</evidence>
<dbReference type="PANTHER" id="PTHR30580">
    <property type="entry name" value="PRIMOSOMAL PROTEIN N"/>
    <property type="match status" value="1"/>
</dbReference>
<dbReference type="SMART" id="SM00487">
    <property type="entry name" value="DEXDc"/>
    <property type="match status" value="1"/>
</dbReference>
<keyword evidence="3" id="KW-0479">Metal-binding</keyword>
<dbReference type="GO" id="GO:0005524">
    <property type="term" value="F:ATP binding"/>
    <property type="evidence" value="ECO:0007669"/>
    <property type="project" value="UniProtKB-KW"/>
</dbReference>
<evidence type="ECO:0000256" key="9">
    <source>
        <dbReference type="ARBA" id="ARBA00023125"/>
    </source>
</evidence>
<evidence type="ECO:0000259" key="13">
    <source>
        <dbReference type="PROSITE" id="PS51192"/>
    </source>
</evidence>
<comment type="catalytic activity">
    <reaction evidence="12">
        <text>ATP + H2O = ADP + phosphate + H(+)</text>
        <dbReference type="Rhea" id="RHEA:13065"/>
        <dbReference type="ChEBI" id="CHEBI:15377"/>
        <dbReference type="ChEBI" id="CHEBI:15378"/>
        <dbReference type="ChEBI" id="CHEBI:30616"/>
        <dbReference type="ChEBI" id="CHEBI:43474"/>
        <dbReference type="ChEBI" id="CHEBI:456216"/>
        <dbReference type="EC" id="5.6.2.4"/>
    </reaction>
</comment>
<dbReference type="InterPro" id="IPR001650">
    <property type="entry name" value="Helicase_C-like"/>
</dbReference>
<sequence length="739" mass="80327">MLASSPSHSIDSPLAHTAGSNVAVVVPAPMPTALTYRVGEGQTIVDGSIVKVPLGRRLVLGTVWGASQDEVNPSRLKPIEQIVDAPPIRAPLRAFVDWVADWTLAAPGMVARMVTRGDDLMQRDPPVTAVRKAGAPPERITPARARVLDVMVDGDVYTKSGLADLAGVSTAVIDGLVKAGTLEKITIQREPGRIEPDPDFDPRTLTEGQADAVHELIAEGPKDGSLDVALLEGVTGSGKTEVYFEAIANTLREGRQALILLPEIALTAALLDRFAERFGAMPGEWHSGITPKTRRQVWRGVAEGKVKVVIGARSALYLPFEDLGLIIIDEEHEAAYKQEEWVSYNARDMAIVRARFEKAQVILASATPSVESRINAKAGRYRHIPLPARYGARPLPSLSAIDLRRTPPERGTWLAPPLVEAVRDTLERGEQSLLFLNRRGYAPLTLCRTCGHRFECVMCSAWLVQHRFTQTLNCHHCGHIEPMPKACPECGNTDSLVPSGPGVERIAEEVATRFPDARTLVLSSDMMGGPKRLKAELEAVAAGEVDIVVGTQLVAKGHNFPGLTLVGVVDADVGFGQGDPRASERTFQLLTQVTGRAGRADKPGIGLIQTHMPDHPVLQALLAHDTERFYTLEEEARRRAYLPPFVRFVAVIVSGTDVAGVKAHANHLKAIARPPETIDVLGPVEAPLAMLRGRHRQRLLVRGPRGRETQSFVKSWLARADKARGDMRIDVDVDPQSFV</sequence>
<dbReference type="FunFam" id="3.40.50.300:FF:000489">
    <property type="entry name" value="Primosome assembly protein PriA"/>
    <property type="match status" value="1"/>
</dbReference>
<keyword evidence="2" id="KW-0235">DNA replication</keyword>
<evidence type="ECO:0000256" key="8">
    <source>
        <dbReference type="ARBA" id="ARBA00022840"/>
    </source>
</evidence>
<dbReference type="NCBIfam" id="NF004070">
    <property type="entry name" value="PRK05580.2-2"/>
    <property type="match status" value="1"/>
</dbReference>
<evidence type="ECO:0000256" key="12">
    <source>
        <dbReference type="ARBA" id="ARBA00048988"/>
    </source>
</evidence>
<evidence type="ECO:0000256" key="7">
    <source>
        <dbReference type="ARBA" id="ARBA00022833"/>
    </source>
</evidence>
<gene>
    <name evidence="14" type="ORF">CTAYLR_010520</name>
</gene>
<dbReference type="InterPro" id="IPR005259">
    <property type="entry name" value="PriA"/>
</dbReference>
<evidence type="ECO:0000256" key="1">
    <source>
        <dbReference type="ARBA" id="ARBA00022515"/>
    </source>
</evidence>
<dbReference type="EMBL" id="JAQMWT010000303">
    <property type="protein sequence ID" value="KAJ8606020.1"/>
    <property type="molecule type" value="Genomic_DNA"/>
</dbReference>
<name>A0AAD7XME3_9STRA</name>
<keyword evidence="6" id="KW-0347">Helicase</keyword>
<dbReference type="PANTHER" id="PTHR30580:SF0">
    <property type="entry name" value="PRIMOSOMAL PROTEIN N"/>
    <property type="match status" value="1"/>
</dbReference>
<dbReference type="Proteomes" id="UP001230188">
    <property type="component" value="Unassembled WGS sequence"/>
</dbReference>
<evidence type="ECO:0000256" key="11">
    <source>
        <dbReference type="ARBA" id="ARBA00034808"/>
    </source>
</evidence>
<dbReference type="Gene3D" id="3.40.1440.60">
    <property type="entry name" value="PriA, 3(prime) DNA-binding domain"/>
    <property type="match status" value="1"/>
</dbReference>
<dbReference type="Pfam" id="PF17764">
    <property type="entry name" value="PriA_3primeBD"/>
    <property type="match status" value="1"/>
</dbReference>
<dbReference type="GO" id="GO:0003677">
    <property type="term" value="F:DNA binding"/>
    <property type="evidence" value="ECO:0007669"/>
    <property type="project" value="UniProtKB-KW"/>
</dbReference>
<reference evidence="14" key="1">
    <citation type="submission" date="2023-01" db="EMBL/GenBank/DDBJ databases">
        <title>Metagenome sequencing of chrysophaentin producing Chrysophaeum taylorii.</title>
        <authorList>
            <person name="Davison J."/>
            <person name="Bewley C."/>
        </authorList>
    </citation>
    <scope>NUCLEOTIDE SEQUENCE</scope>
    <source>
        <strain evidence="14">NIES-1699</strain>
    </source>
</reference>
<evidence type="ECO:0000256" key="5">
    <source>
        <dbReference type="ARBA" id="ARBA00022801"/>
    </source>
</evidence>
<dbReference type="InterPro" id="IPR011545">
    <property type="entry name" value="DEAD/DEAH_box_helicase_dom"/>
</dbReference>
<keyword evidence="10" id="KW-0413">Isomerase</keyword>
<evidence type="ECO:0000256" key="10">
    <source>
        <dbReference type="ARBA" id="ARBA00023235"/>
    </source>
</evidence>
<evidence type="ECO:0000256" key="6">
    <source>
        <dbReference type="ARBA" id="ARBA00022806"/>
    </source>
</evidence>
<dbReference type="GO" id="GO:0006269">
    <property type="term" value="P:DNA replication, synthesis of primer"/>
    <property type="evidence" value="ECO:0007669"/>
    <property type="project" value="UniProtKB-KW"/>
</dbReference>
<dbReference type="Pfam" id="PF00270">
    <property type="entry name" value="DEAD"/>
    <property type="match status" value="1"/>
</dbReference>
<organism evidence="14 15">
    <name type="scientific">Chrysophaeum taylorii</name>
    <dbReference type="NCBI Taxonomy" id="2483200"/>
    <lineage>
        <taxon>Eukaryota</taxon>
        <taxon>Sar</taxon>
        <taxon>Stramenopiles</taxon>
        <taxon>Ochrophyta</taxon>
        <taxon>Pelagophyceae</taxon>
        <taxon>Pelagomonadales</taxon>
        <taxon>Pelagomonadaceae</taxon>
        <taxon>Chrysophaeum</taxon>
    </lineage>
</organism>
<dbReference type="PROSITE" id="PS51192">
    <property type="entry name" value="HELICASE_ATP_BIND_1"/>
    <property type="match status" value="1"/>
</dbReference>
<dbReference type="GO" id="GO:0043138">
    <property type="term" value="F:3'-5' DNA helicase activity"/>
    <property type="evidence" value="ECO:0007669"/>
    <property type="project" value="UniProtKB-EC"/>
</dbReference>
<dbReference type="InterPro" id="IPR014001">
    <property type="entry name" value="Helicase_ATP-bd"/>
</dbReference>
<accession>A0AAD7XME3</accession>
<dbReference type="GO" id="GO:0006310">
    <property type="term" value="P:DNA recombination"/>
    <property type="evidence" value="ECO:0007669"/>
    <property type="project" value="InterPro"/>
</dbReference>
<dbReference type="GO" id="GO:0046872">
    <property type="term" value="F:metal ion binding"/>
    <property type="evidence" value="ECO:0007669"/>
    <property type="project" value="UniProtKB-KW"/>
</dbReference>
<dbReference type="Pfam" id="PF18074">
    <property type="entry name" value="PriA_C"/>
    <property type="match status" value="1"/>
</dbReference>
<evidence type="ECO:0000313" key="14">
    <source>
        <dbReference type="EMBL" id="KAJ8606020.1"/>
    </source>
</evidence>
<proteinExistence type="inferred from homology"/>
<dbReference type="GO" id="GO:0006270">
    <property type="term" value="P:DNA replication initiation"/>
    <property type="evidence" value="ECO:0007669"/>
    <property type="project" value="TreeGrafter"/>
</dbReference>
<keyword evidence="1" id="KW-0639">Primosome</keyword>
<dbReference type="GO" id="GO:0016787">
    <property type="term" value="F:hydrolase activity"/>
    <property type="evidence" value="ECO:0007669"/>
    <property type="project" value="UniProtKB-KW"/>
</dbReference>
<dbReference type="Pfam" id="PF18319">
    <property type="entry name" value="Zn_ribbon_PriA"/>
    <property type="match status" value="1"/>
</dbReference>
<dbReference type="Gene3D" id="3.40.50.300">
    <property type="entry name" value="P-loop containing nucleotide triphosphate hydrolases"/>
    <property type="match status" value="2"/>
</dbReference>
<comment type="caution">
    <text evidence="14">The sequence shown here is derived from an EMBL/GenBank/DDBJ whole genome shotgun (WGS) entry which is preliminary data.</text>
</comment>
<dbReference type="GO" id="GO:0006302">
    <property type="term" value="P:double-strand break repair"/>
    <property type="evidence" value="ECO:0007669"/>
    <property type="project" value="InterPro"/>
</dbReference>
<dbReference type="CDD" id="cd17929">
    <property type="entry name" value="DEXHc_priA"/>
    <property type="match status" value="1"/>
</dbReference>
<keyword evidence="5" id="KW-0378">Hydrolase</keyword>
<dbReference type="SUPFAM" id="SSF52540">
    <property type="entry name" value="P-loop containing nucleoside triphosphate hydrolases"/>
    <property type="match status" value="1"/>
</dbReference>
<dbReference type="EC" id="5.6.2.4" evidence="11"/>
<dbReference type="InterPro" id="IPR041222">
    <property type="entry name" value="PriA_3primeBD"/>
</dbReference>
<feature type="domain" description="Helicase ATP-binding" evidence="13">
    <location>
        <begin position="220"/>
        <end position="386"/>
    </location>
</feature>
<keyword evidence="7" id="KW-0862">Zinc</keyword>
<dbReference type="HAMAP" id="MF_00983">
    <property type="entry name" value="PriA"/>
    <property type="match status" value="1"/>
</dbReference>
<protein>
    <recommendedName>
        <fullName evidence="11">DNA 3'-5' helicase</fullName>
        <ecNumber evidence="11">5.6.2.4</ecNumber>
    </recommendedName>
</protein>
<dbReference type="InterPro" id="IPR027417">
    <property type="entry name" value="P-loop_NTPase"/>
</dbReference>
<evidence type="ECO:0000256" key="2">
    <source>
        <dbReference type="ARBA" id="ARBA00022705"/>
    </source>
</evidence>
<evidence type="ECO:0000313" key="15">
    <source>
        <dbReference type="Proteomes" id="UP001230188"/>
    </source>
</evidence>
<evidence type="ECO:0000256" key="4">
    <source>
        <dbReference type="ARBA" id="ARBA00022741"/>
    </source>
</evidence>
<keyword evidence="15" id="KW-1185">Reference proteome</keyword>
<dbReference type="InterPro" id="IPR040498">
    <property type="entry name" value="PriA_CRR"/>
</dbReference>
<dbReference type="InterPro" id="IPR042115">
    <property type="entry name" value="PriA_3primeBD_sf"/>
</dbReference>